<dbReference type="EMBL" id="QPJJ01000025">
    <property type="protein sequence ID" value="RCW62564.1"/>
    <property type="molecule type" value="Genomic_DNA"/>
</dbReference>
<name>A0A368X949_9BACI</name>
<organism evidence="2 3">
    <name type="scientific">Saliterribacillus persicus</name>
    <dbReference type="NCBI Taxonomy" id="930114"/>
    <lineage>
        <taxon>Bacteria</taxon>
        <taxon>Bacillati</taxon>
        <taxon>Bacillota</taxon>
        <taxon>Bacilli</taxon>
        <taxon>Bacillales</taxon>
        <taxon>Bacillaceae</taxon>
        <taxon>Saliterribacillus</taxon>
    </lineage>
</organism>
<dbReference type="InterPro" id="IPR000182">
    <property type="entry name" value="GNAT_dom"/>
</dbReference>
<dbReference type="GO" id="GO:1990189">
    <property type="term" value="F:protein N-terminal-serine acetyltransferase activity"/>
    <property type="evidence" value="ECO:0007669"/>
    <property type="project" value="TreeGrafter"/>
</dbReference>
<evidence type="ECO:0000259" key="1">
    <source>
        <dbReference type="PROSITE" id="PS51186"/>
    </source>
</evidence>
<dbReference type="GO" id="GO:0008999">
    <property type="term" value="F:protein-N-terminal-alanine acetyltransferase activity"/>
    <property type="evidence" value="ECO:0007669"/>
    <property type="project" value="TreeGrafter"/>
</dbReference>
<feature type="domain" description="N-acetyltransferase" evidence="1">
    <location>
        <begin position="15"/>
        <end position="176"/>
    </location>
</feature>
<proteinExistence type="predicted"/>
<sequence length="180" mass="21255">MFVHKIDEELSLKLIDMRDAEKVFALTNNSRDYLKEWLPWLEKTKKIEDTHEYIKASLKDFAEDKSMNTVILYKNEIVGIAGFNQLDWSNKLAYIGYWLDKDFQGKGIMTRVSKALTDYAFNELNMNKVEIRAASENKKSRSVPERLDFVEEGHIRQAEYLYDHYVDLVVYGILAEEWKK</sequence>
<reference evidence="2 3" key="1">
    <citation type="submission" date="2018-07" db="EMBL/GenBank/DDBJ databases">
        <title>Genomic Encyclopedia of Type Strains, Phase IV (KMG-IV): sequencing the most valuable type-strain genomes for metagenomic binning, comparative biology and taxonomic classification.</title>
        <authorList>
            <person name="Goeker M."/>
        </authorList>
    </citation>
    <scope>NUCLEOTIDE SEQUENCE [LARGE SCALE GENOMIC DNA]</scope>
    <source>
        <strain evidence="2 3">DSM 27696</strain>
    </source>
</reference>
<dbReference type="CDD" id="cd04301">
    <property type="entry name" value="NAT_SF"/>
    <property type="match status" value="1"/>
</dbReference>
<dbReference type="Pfam" id="PF13302">
    <property type="entry name" value="Acetyltransf_3"/>
    <property type="match status" value="1"/>
</dbReference>
<dbReference type="Proteomes" id="UP000252585">
    <property type="component" value="Unassembled WGS sequence"/>
</dbReference>
<evidence type="ECO:0000313" key="2">
    <source>
        <dbReference type="EMBL" id="RCW62564.1"/>
    </source>
</evidence>
<gene>
    <name evidence="2" type="ORF">DFR57_1257</name>
</gene>
<evidence type="ECO:0000313" key="3">
    <source>
        <dbReference type="Proteomes" id="UP000252585"/>
    </source>
</evidence>
<keyword evidence="3" id="KW-1185">Reference proteome</keyword>
<dbReference type="RefSeq" id="WP_114354553.1">
    <property type="nucleotide sequence ID" value="NZ_QPJJ01000025.1"/>
</dbReference>
<dbReference type="InterPro" id="IPR016181">
    <property type="entry name" value="Acyl_CoA_acyltransferase"/>
</dbReference>
<dbReference type="InterPro" id="IPR051908">
    <property type="entry name" value="Ribosomal_N-acetyltransferase"/>
</dbReference>
<dbReference type="OrthoDB" id="9799321at2"/>
<keyword evidence="2" id="KW-0808">Transferase</keyword>
<comment type="caution">
    <text evidence="2">The sequence shown here is derived from an EMBL/GenBank/DDBJ whole genome shotgun (WGS) entry which is preliminary data.</text>
</comment>
<dbReference type="AlphaFoldDB" id="A0A368X949"/>
<dbReference type="PANTHER" id="PTHR43441:SF12">
    <property type="entry name" value="RIBOSOMAL N-ACETYLTRANSFERASE YDAF-RELATED"/>
    <property type="match status" value="1"/>
</dbReference>
<dbReference type="Gene3D" id="3.40.630.30">
    <property type="match status" value="1"/>
</dbReference>
<accession>A0A368X949</accession>
<dbReference type="PROSITE" id="PS51186">
    <property type="entry name" value="GNAT"/>
    <property type="match status" value="1"/>
</dbReference>
<dbReference type="GO" id="GO:0005737">
    <property type="term" value="C:cytoplasm"/>
    <property type="evidence" value="ECO:0007669"/>
    <property type="project" value="TreeGrafter"/>
</dbReference>
<protein>
    <submittedName>
        <fullName evidence="2">Ribosomal-protein-serine acetyltransferase</fullName>
    </submittedName>
</protein>
<dbReference type="PANTHER" id="PTHR43441">
    <property type="entry name" value="RIBOSOMAL-PROTEIN-SERINE ACETYLTRANSFERASE"/>
    <property type="match status" value="1"/>
</dbReference>
<dbReference type="SUPFAM" id="SSF55729">
    <property type="entry name" value="Acyl-CoA N-acyltransferases (Nat)"/>
    <property type="match status" value="1"/>
</dbReference>